<proteinExistence type="predicted"/>
<name>A0A146JXP7_9EUKA</name>
<organism evidence="1">
    <name type="scientific">Trepomonas sp. PC1</name>
    <dbReference type="NCBI Taxonomy" id="1076344"/>
    <lineage>
        <taxon>Eukaryota</taxon>
        <taxon>Metamonada</taxon>
        <taxon>Diplomonadida</taxon>
        <taxon>Hexamitidae</taxon>
        <taxon>Hexamitinae</taxon>
        <taxon>Trepomonas</taxon>
    </lineage>
</organism>
<feature type="non-terminal residue" evidence="1">
    <location>
        <position position="1"/>
    </location>
</feature>
<evidence type="ECO:0000313" key="1">
    <source>
        <dbReference type="EMBL" id="JAP89510.1"/>
    </source>
</evidence>
<accession>A0A146JXP7</accession>
<feature type="non-terminal residue" evidence="1">
    <location>
        <position position="439"/>
    </location>
</feature>
<sequence length="439" mass="51666">NNFSQIVPNKQQEHDQLSRYYVLPQILQDCPQDHNIWTTRVIGTTATSEPITVSFRPQLDSKSERQLIQSRFFIVRNNKPVQILQLLSDGIPVQGSFSFSDSEVLALTLQYQSADRQMYDAILVYTGKQEITYCRDQQKHQQYLTIFKSQQMLQIHVVPPSSEDYKQKEKQVKVNNIEMFTRRRFMERILLMQANRLANEFNVEVVQHQLVGQLTQTQQQQFLKESKKKFDVDLQKFGSFATFSDPKLVYEHIKTEKEVQICFMQFNQHFQDFIYVTKEYKSAENIYFKLNLQKITPNYQQSESALKNLQQFTTSLFGLQKYGKVFENNKINCFSDQEMEPNGARFTYYSLSAMNQVLTIETNQEAKAQIHCYHLQTGSCQRQTADSNLSFIQLSDTDECRYQKLNPTIFATKMCKFLTESKIIECNSEHMQLYKFLQQ</sequence>
<dbReference type="AlphaFoldDB" id="A0A146JXP7"/>
<gene>
    <name evidence="1" type="ORF">TPC1_30995</name>
</gene>
<dbReference type="EMBL" id="GDID01007096">
    <property type="protein sequence ID" value="JAP89510.1"/>
    <property type="molecule type" value="Transcribed_RNA"/>
</dbReference>
<protein>
    <submittedName>
        <fullName evidence="1">Uncharacterized protein</fullName>
    </submittedName>
</protein>
<reference evidence="1" key="1">
    <citation type="submission" date="2015-07" db="EMBL/GenBank/DDBJ databases">
        <title>Adaptation to a free-living lifestyle via gene acquisitions in the diplomonad Trepomonas sp. PC1.</title>
        <authorList>
            <person name="Xu F."/>
            <person name="Jerlstrom-Hultqvist J."/>
            <person name="Kolisko M."/>
            <person name="Simpson A.G.B."/>
            <person name="Roger A.J."/>
            <person name="Svard S.G."/>
            <person name="Andersson J.O."/>
        </authorList>
    </citation>
    <scope>NUCLEOTIDE SEQUENCE</scope>
    <source>
        <strain evidence="1">PC1</strain>
    </source>
</reference>